<organism evidence="1 2">
    <name type="scientific">Candidatus Buchananbacteria bacterium RIFCSPLOWO2_02_FULL_46_11b</name>
    <dbReference type="NCBI Taxonomy" id="1797548"/>
    <lineage>
        <taxon>Bacteria</taxon>
        <taxon>Candidatus Buchananiibacteriota</taxon>
    </lineage>
</organism>
<evidence type="ECO:0000313" key="1">
    <source>
        <dbReference type="EMBL" id="OGY58299.1"/>
    </source>
</evidence>
<comment type="caution">
    <text evidence="1">The sequence shown here is derived from an EMBL/GenBank/DDBJ whole genome shotgun (WGS) entry which is preliminary data.</text>
</comment>
<gene>
    <name evidence="1" type="ORF">A3H67_01345</name>
</gene>
<name>A0A1G1Z1I3_9BACT</name>
<sequence>MYKDKKCANPCPETCPAQKCEEFDGNGDGDIIDETDYRCVLATAAAPTAAAPIAYGSQTAAAAGGVILGTTLSPVAECCEKVNDGTFSYCPADKKEGYCPKNTKCVNNKKEDPAKETDPDVSICCPLNSGVGGILGGLFCKPTQCDSPDEEFCPASMKTSCCKKLADGTSPCGQYSVGLASTWAYCKNDSKCDKGAPGYCAKELCCDQTPGQKETCESSHGVSWCQPETENDCDESANETYCPGSKQFSNSSKCCLAGETCYNWPSGVPDCAK</sequence>
<proteinExistence type="predicted"/>
<accession>A0A1G1Z1I3</accession>
<dbReference type="EMBL" id="MHIR01000003">
    <property type="protein sequence ID" value="OGY58299.1"/>
    <property type="molecule type" value="Genomic_DNA"/>
</dbReference>
<evidence type="ECO:0000313" key="2">
    <source>
        <dbReference type="Proteomes" id="UP000177408"/>
    </source>
</evidence>
<protein>
    <submittedName>
        <fullName evidence="1">Uncharacterized protein</fullName>
    </submittedName>
</protein>
<reference evidence="1 2" key="1">
    <citation type="journal article" date="2016" name="Nat. Commun.">
        <title>Thousands of microbial genomes shed light on interconnected biogeochemical processes in an aquifer system.</title>
        <authorList>
            <person name="Anantharaman K."/>
            <person name="Brown C.T."/>
            <person name="Hug L.A."/>
            <person name="Sharon I."/>
            <person name="Castelle C.J."/>
            <person name="Probst A.J."/>
            <person name="Thomas B.C."/>
            <person name="Singh A."/>
            <person name="Wilkins M.J."/>
            <person name="Karaoz U."/>
            <person name="Brodie E.L."/>
            <person name="Williams K.H."/>
            <person name="Hubbard S.S."/>
            <person name="Banfield J.F."/>
        </authorList>
    </citation>
    <scope>NUCLEOTIDE SEQUENCE [LARGE SCALE GENOMIC DNA]</scope>
</reference>
<dbReference type="Proteomes" id="UP000177408">
    <property type="component" value="Unassembled WGS sequence"/>
</dbReference>
<dbReference type="AlphaFoldDB" id="A0A1G1Z1I3"/>